<evidence type="ECO:0000256" key="3">
    <source>
        <dbReference type="SAM" id="Coils"/>
    </source>
</evidence>
<accession>A0A0B7K7W2</accession>
<protein>
    <recommendedName>
        <fullName evidence="6">BZIP domain-containing protein</fullName>
    </recommendedName>
</protein>
<dbReference type="GO" id="GO:0005634">
    <property type="term" value="C:nucleus"/>
    <property type="evidence" value="ECO:0007669"/>
    <property type="project" value="UniProtKB-SubCell"/>
</dbReference>
<dbReference type="AlphaFoldDB" id="A0A0B7K7W2"/>
<feature type="compositionally biased region" description="Basic and acidic residues" evidence="4">
    <location>
        <begin position="33"/>
        <end position="45"/>
    </location>
</feature>
<dbReference type="Pfam" id="PF11951">
    <property type="entry name" value="Fungal_trans_2"/>
    <property type="match status" value="1"/>
</dbReference>
<dbReference type="PANTHER" id="PTHR37534:SF46">
    <property type="entry name" value="ZN(II)2CYS6 TRANSCRIPTION FACTOR (EUROFUNG)"/>
    <property type="match status" value="1"/>
</dbReference>
<reference evidence="5" key="1">
    <citation type="submission" date="2015-01" db="EMBL/GenBank/DDBJ databases">
        <authorList>
            <person name="Durling Mikael"/>
        </authorList>
    </citation>
    <scope>NUCLEOTIDE SEQUENCE</scope>
</reference>
<feature type="coiled-coil region" evidence="3">
    <location>
        <begin position="54"/>
        <end position="81"/>
    </location>
</feature>
<dbReference type="GO" id="GO:0003700">
    <property type="term" value="F:DNA-binding transcription factor activity"/>
    <property type="evidence" value="ECO:0007669"/>
    <property type="project" value="InterPro"/>
</dbReference>
<dbReference type="EMBL" id="CDPU01000024">
    <property type="protein sequence ID" value="CEO51657.1"/>
    <property type="molecule type" value="Genomic_DNA"/>
</dbReference>
<keyword evidence="2" id="KW-0539">Nucleus</keyword>
<dbReference type="Gene3D" id="1.20.5.170">
    <property type="match status" value="1"/>
</dbReference>
<sequence length="459" mass="50487">MATIKKRERAVLGTVSFMPPLVANTNTGTKGLNKKETSPKSRREQVLNAQRGYRQRSKDYMDALEKEVLKLRSEAAQFHEEAQRNGEAANHWKDCLAAVIGPPRPQSLATSDLIMLRAPGHFIWAVEETTRASAGLLPIQSESDLWNMVQMPAHASQMGLPESIDTYRGLEVRLLHHFCQFVMPSLEITESSNYGYAQHVIPLAMNNQMVRHAILAASAGHLEITQASKVSLGALEYRSAAIAGLREASHHPPSDPLSRLSILATILGLLVDDMISGQKEFQTLIGLANSWDQLSLPLGSTSSEADSREFLRDQIQVMRSLIHPIYHFQTSLQTGEGSDSGSRTKKISEIFVKLDKATTLACEIHSLASTQVSEQGVDARTTENALRRLDDLLDGLKTIVSSIPPFSLGENGLVWVCSIAASSSQKEHHKAFFASHLAQLLRRTGHPDIKGVLSSMNVF</sequence>
<name>A0A0B7K7W2_BIOOC</name>
<feature type="region of interest" description="Disordered" evidence="4">
    <location>
        <begin position="22"/>
        <end position="51"/>
    </location>
</feature>
<evidence type="ECO:0008006" key="6">
    <source>
        <dbReference type="Google" id="ProtNLM"/>
    </source>
</evidence>
<comment type="subcellular location">
    <subcellularLocation>
        <location evidence="1">Nucleus</location>
    </subcellularLocation>
</comment>
<evidence type="ECO:0000256" key="2">
    <source>
        <dbReference type="ARBA" id="ARBA00023242"/>
    </source>
</evidence>
<dbReference type="InterPro" id="IPR046347">
    <property type="entry name" value="bZIP_sf"/>
</dbReference>
<dbReference type="InterPro" id="IPR021858">
    <property type="entry name" value="Fun_TF"/>
</dbReference>
<dbReference type="PANTHER" id="PTHR37534">
    <property type="entry name" value="TRANSCRIPTIONAL ACTIVATOR PROTEIN UGA3"/>
    <property type="match status" value="1"/>
</dbReference>
<gene>
    <name evidence="5" type="ORF">BN869_000007715_1</name>
</gene>
<dbReference type="CDD" id="cd14688">
    <property type="entry name" value="bZIP_YAP"/>
    <property type="match status" value="1"/>
</dbReference>
<dbReference type="SUPFAM" id="SSF57959">
    <property type="entry name" value="Leucine zipper domain"/>
    <property type="match status" value="1"/>
</dbReference>
<organism evidence="5">
    <name type="scientific">Bionectria ochroleuca</name>
    <name type="common">Gliocladium roseum</name>
    <dbReference type="NCBI Taxonomy" id="29856"/>
    <lineage>
        <taxon>Eukaryota</taxon>
        <taxon>Fungi</taxon>
        <taxon>Dikarya</taxon>
        <taxon>Ascomycota</taxon>
        <taxon>Pezizomycotina</taxon>
        <taxon>Sordariomycetes</taxon>
        <taxon>Hypocreomycetidae</taxon>
        <taxon>Hypocreales</taxon>
        <taxon>Bionectriaceae</taxon>
        <taxon>Clonostachys</taxon>
    </lineage>
</organism>
<keyword evidence="3" id="KW-0175">Coiled coil</keyword>
<evidence type="ECO:0000256" key="1">
    <source>
        <dbReference type="ARBA" id="ARBA00004123"/>
    </source>
</evidence>
<evidence type="ECO:0000313" key="5">
    <source>
        <dbReference type="EMBL" id="CEO51657.1"/>
    </source>
</evidence>
<evidence type="ECO:0000256" key="4">
    <source>
        <dbReference type="SAM" id="MobiDB-lite"/>
    </source>
</evidence>
<proteinExistence type="predicted"/>